<organism evidence="1 2">
    <name type="scientific">Roseateles agri</name>
    <dbReference type="NCBI Taxonomy" id="3098619"/>
    <lineage>
        <taxon>Bacteria</taxon>
        <taxon>Pseudomonadati</taxon>
        <taxon>Pseudomonadota</taxon>
        <taxon>Betaproteobacteria</taxon>
        <taxon>Burkholderiales</taxon>
        <taxon>Sphaerotilaceae</taxon>
        <taxon>Roseateles</taxon>
    </lineage>
</organism>
<accession>A0ABU5DP37</accession>
<keyword evidence="2" id="KW-1185">Reference proteome</keyword>
<dbReference type="EMBL" id="JAXCLA010000009">
    <property type="protein sequence ID" value="MDY0748071.1"/>
    <property type="molecule type" value="Genomic_DNA"/>
</dbReference>
<gene>
    <name evidence="1" type="ORF">SNE35_26460</name>
</gene>
<evidence type="ECO:0000313" key="2">
    <source>
        <dbReference type="Proteomes" id="UP001285263"/>
    </source>
</evidence>
<sequence length="84" mass="9207">MTGERAMHSVRIGPRYVPKRTTFASADVEKAALLAALATAPGVMFTGLIEPHLKGGYRASLEIDRDLLDQFIAHMDSQGWMDGF</sequence>
<proteinExistence type="predicted"/>
<reference evidence="1 2" key="1">
    <citation type="submission" date="2023-11" db="EMBL/GenBank/DDBJ databases">
        <title>Paucibacter sp. nov., isolated from fresh soil in Korea.</title>
        <authorList>
            <person name="Le N.T.T."/>
        </authorList>
    </citation>
    <scope>NUCLEOTIDE SEQUENCE [LARGE SCALE GENOMIC DNA]</scope>
    <source>
        <strain evidence="1 2">R3-3</strain>
    </source>
</reference>
<evidence type="ECO:0000313" key="1">
    <source>
        <dbReference type="EMBL" id="MDY0748071.1"/>
    </source>
</evidence>
<name>A0ABU5DP37_9BURK</name>
<dbReference type="Proteomes" id="UP001285263">
    <property type="component" value="Unassembled WGS sequence"/>
</dbReference>
<protein>
    <submittedName>
        <fullName evidence="1">Uncharacterized protein</fullName>
    </submittedName>
</protein>
<comment type="caution">
    <text evidence="1">The sequence shown here is derived from an EMBL/GenBank/DDBJ whole genome shotgun (WGS) entry which is preliminary data.</text>
</comment>
<dbReference type="RefSeq" id="WP_320426035.1">
    <property type="nucleotide sequence ID" value="NZ_JAXCLA010000009.1"/>
</dbReference>